<dbReference type="OrthoDB" id="9806704at2"/>
<dbReference type="PANTHER" id="PTHR43081:SF20">
    <property type="entry name" value="TWO-COMPONENT RESPONSE REGULATOR"/>
    <property type="match status" value="1"/>
</dbReference>
<dbReference type="KEGG" id="uli:ETAA1_12520"/>
<gene>
    <name evidence="3" type="primary">cyaA_1</name>
    <name evidence="3" type="ORF">ETAA1_12520</name>
</gene>
<dbReference type="Pfam" id="PF00211">
    <property type="entry name" value="Guanylate_cyc"/>
    <property type="match status" value="1"/>
</dbReference>
<evidence type="ECO:0000259" key="2">
    <source>
        <dbReference type="PROSITE" id="PS50125"/>
    </source>
</evidence>
<dbReference type="CDD" id="cd07302">
    <property type="entry name" value="CHD"/>
    <property type="match status" value="1"/>
</dbReference>
<dbReference type="GO" id="GO:0006171">
    <property type="term" value="P:cAMP biosynthetic process"/>
    <property type="evidence" value="ECO:0007669"/>
    <property type="project" value="TreeGrafter"/>
</dbReference>
<feature type="compositionally biased region" description="Basic and acidic residues" evidence="1">
    <location>
        <begin position="616"/>
        <end position="628"/>
    </location>
</feature>
<keyword evidence="4" id="KW-1185">Reference proteome</keyword>
<reference evidence="3 4" key="1">
    <citation type="submission" date="2019-02" db="EMBL/GenBank/DDBJ databases">
        <title>Deep-cultivation of Planctomycetes and their phenomic and genomic characterization uncovers novel biology.</title>
        <authorList>
            <person name="Wiegand S."/>
            <person name="Jogler M."/>
            <person name="Boedeker C."/>
            <person name="Pinto D."/>
            <person name="Vollmers J."/>
            <person name="Rivas-Marin E."/>
            <person name="Kohn T."/>
            <person name="Peeters S.H."/>
            <person name="Heuer A."/>
            <person name="Rast P."/>
            <person name="Oberbeckmann S."/>
            <person name="Bunk B."/>
            <person name="Jeske O."/>
            <person name="Meyerdierks A."/>
            <person name="Storesund J.E."/>
            <person name="Kallscheuer N."/>
            <person name="Luecker S."/>
            <person name="Lage O.M."/>
            <person name="Pohl T."/>
            <person name="Merkel B.J."/>
            <person name="Hornburger P."/>
            <person name="Mueller R.-W."/>
            <person name="Bruemmer F."/>
            <person name="Labrenz M."/>
            <person name="Spormann A.M."/>
            <person name="Op den Camp H."/>
            <person name="Overmann J."/>
            <person name="Amann R."/>
            <person name="Jetten M.S.M."/>
            <person name="Mascher T."/>
            <person name="Medema M.H."/>
            <person name="Devos D.P."/>
            <person name="Kaster A.-K."/>
            <person name="Ovreas L."/>
            <person name="Rohde M."/>
            <person name="Galperin M.Y."/>
            <person name="Jogler C."/>
        </authorList>
    </citation>
    <scope>NUCLEOTIDE SEQUENCE [LARGE SCALE GENOMIC DNA]</scope>
    <source>
        <strain evidence="3 4">ETA_A1</strain>
    </source>
</reference>
<dbReference type="InterPro" id="IPR029787">
    <property type="entry name" value="Nucleotide_cyclase"/>
</dbReference>
<name>A0A517XPC5_9BACT</name>
<dbReference type="AlphaFoldDB" id="A0A517XPC5"/>
<dbReference type="EMBL" id="CP036273">
    <property type="protein sequence ID" value="QDU19346.1"/>
    <property type="molecule type" value="Genomic_DNA"/>
</dbReference>
<feature type="region of interest" description="Disordered" evidence="1">
    <location>
        <begin position="612"/>
        <end position="635"/>
    </location>
</feature>
<evidence type="ECO:0000313" key="4">
    <source>
        <dbReference type="Proteomes" id="UP000319576"/>
    </source>
</evidence>
<dbReference type="SUPFAM" id="SSF55073">
    <property type="entry name" value="Nucleotide cyclase"/>
    <property type="match status" value="1"/>
</dbReference>
<dbReference type="SMART" id="SM00044">
    <property type="entry name" value="CYCc"/>
    <property type="match status" value="1"/>
</dbReference>
<dbReference type="InterPro" id="IPR050697">
    <property type="entry name" value="Adenylyl/Guanylyl_Cyclase_3/4"/>
</dbReference>
<feature type="domain" description="Guanylate cyclase" evidence="2">
    <location>
        <begin position="381"/>
        <end position="505"/>
    </location>
</feature>
<dbReference type="PANTHER" id="PTHR43081">
    <property type="entry name" value="ADENYLATE CYCLASE, TERMINAL-DIFFERENTIATION SPECIFIC-RELATED"/>
    <property type="match status" value="1"/>
</dbReference>
<dbReference type="EC" id="4.6.1.1" evidence="3"/>
<accession>A0A517XPC5</accession>
<evidence type="ECO:0000313" key="3">
    <source>
        <dbReference type="EMBL" id="QDU19346.1"/>
    </source>
</evidence>
<dbReference type="GO" id="GO:0004016">
    <property type="term" value="F:adenylate cyclase activity"/>
    <property type="evidence" value="ECO:0007669"/>
    <property type="project" value="UniProtKB-EC"/>
</dbReference>
<dbReference type="InterPro" id="IPR001054">
    <property type="entry name" value="A/G_cyclase"/>
</dbReference>
<dbReference type="Gene3D" id="3.30.70.1230">
    <property type="entry name" value="Nucleotide cyclase"/>
    <property type="match status" value="1"/>
</dbReference>
<proteinExistence type="predicted"/>
<dbReference type="PROSITE" id="PS50125">
    <property type="entry name" value="GUANYLATE_CYCLASE_2"/>
    <property type="match status" value="1"/>
</dbReference>
<dbReference type="Proteomes" id="UP000319576">
    <property type="component" value="Chromosome"/>
</dbReference>
<sequence>MAELEAITDIRPTKDKPHVPAAQFSRRFALAPGKQFRLGRDETKMDFAVPEDDQVSRYYANVSFEANKVRVDRRPPVPPDYPDAPVNKIVVRDPKARDRFLDVTGWDVGPGESFWIGQTQFTLRGDGDTGPESPIDATVAARQEERTRAQLEEIAFTNPATVLKAMEQLPNTIRAAVNEQGLFRQMLRVIMEALPRADAAGIVRIPPDNPAGERRLAVVESNVRPTAALGGGFAPSRRLAHKAIQERRRSCLHCWSTDPTDSGSAQEMTLAAPQGMQNQTPWAICTPFQDNSKFALYVSGRVSGQWGALGKPGQDKVVNDLTQYQKTVELIVGLIETTLRMNRLAKQNSVIKQAWHRELWPFMDRPEELERVLEPGVKEVTILFCDLRGYSSDVWKTKDDLTGAWRNISLALDTMSSTVTDHGGVVSGFRGDAVLAFWGWPEPKDRQVESTCQAAFRIWDKLTQKGMKCGLGVTHGATLAGRLGAHDLAVVDLYGPVVNLAFRLESMTKAFGVGAICSGPVAEKLTASSGGRQLRTRKLGNVIAKGFPDPVPAFQLYSLDNPPIHEFQDFDWASAVDQFTDGDWAGAYKQLEELFPDDPASQCLRRVMNKLGTGDDELKPPADWDKHRSYVPVEP</sequence>
<dbReference type="GO" id="GO:0035556">
    <property type="term" value="P:intracellular signal transduction"/>
    <property type="evidence" value="ECO:0007669"/>
    <property type="project" value="InterPro"/>
</dbReference>
<organism evidence="3 4">
    <name type="scientific">Urbifossiella limnaea</name>
    <dbReference type="NCBI Taxonomy" id="2528023"/>
    <lineage>
        <taxon>Bacteria</taxon>
        <taxon>Pseudomonadati</taxon>
        <taxon>Planctomycetota</taxon>
        <taxon>Planctomycetia</taxon>
        <taxon>Gemmatales</taxon>
        <taxon>Gemmataceae</taxon>
        <taxon>Urbifossiella</taxon>
    </lineage>
</organism>
<keyword evidence="3" id="KW-0456">Lyase</keyword>
<protein>
    <submittedName>
        <fullName evidence="3">Adenylate cyclase 1</fullName>
        <ecNumber evidence="3">4.6.1.1</ecNumber>
    </submittedName>
</protein>
<dbReference type="RefSeq" id="WP_145235273.1">
    <property type="nucleotide sequence ID" value="NZ_CP036273.1"/>
</dbReference>
<evidence type="ECO:0000256" key="1">
    <source>
        <dbReference type="SAM" id="MobiDB-lite"/>
    </source>
</evidence>